<reference evidence="2 3" key="1">
    <citation type="submission" date="2019-05" db="EMBL/GenBank/DDBJ databases">
        <title>Another draft genome of Portunus trituberculatus and its Hox gene families provides insights of decapod evolution.</title>
        <authorList>
            <person name="Jeong J.-H."/>
            <person name="Song I."/>
            <person name="Kim S."/>
            <person name="Choi T."/>
            <person name="Kim D."/>
            <person name="Ryu S."/>
            <person name="Kim W."/>
        </authorList>
    </citation>
    <scope>NUCLEOTIDE SEQUENCE [LARGE SCALE GENOMIC DNA]</scope>
    <source>
        <tissue evidence="2">Muscle</tissue>
    </source>
</reference>
<protein>
    <submittedName>
        <fullName evidence="2">Uncharacterized protein</fullName>
    </submittedName>
</protein>
<evidence type="ECO:0000313" key="2">
    <source>
        <dbReference type="EMBL" id="MPC74991.1"/>
    </source>
</evidence>
<dbReference type="EMBL" id="VSRR010040142">
    <property type="protein sequence ID" value="MPC74991.1"/>
    <property type="molecule type" value="Genomic_DNA"/>
</dbReference>
<proteinExistence type="predicted"/>
<accession>A0A5B7HPW6</accession>
<evidence type="ECO:0000256" key="1">
    <source>
        <dbReference type="SAM" id="MobiDB-lite"/>
    </source>
</evidence>
<organism evidence="2 3">
    <name type="scientific">Portunus trituberculatus</name>
    <name type="common">Swimming crab</name>
    <name type="synonym">Neptunus trituberculatus</name>
    <dbReference type="NCBI Taxonomy" id="210409"/>
    <lineage>
        <taxon>Eukaryota</taxon>
        <taxon>Metazoa</taxon>
        <taxon>Ecdysozoa</taxon>
        <taxon>Arthropoda</taxon>
        <taxon>Crustacea</taxon>
        <taxon>Multicrustacea</taxon>
        <taxon>Malacostraca</taxon>
        <taxon>Eumalacostraca</taxon>
        <taxon>Eucarida</taxon>
        <taxon>Decapoda</taxon>
        <taxon>Pleocyemata</taxon>
        <taxon>Brachyura</taxon>
        <taxon>Eubrachyura</taxon>
        <taxon>Portunoidea</taxon>
        <taxon>Portunidae</taxon>
        <taxon>Portuninae</taxon>
        <taxon>Portunus</taxon>
    </lineage>
</organism>
<dbReference type="AlphaFoldDB" id="A0A5B7HPW6"/>
<keyword evidence="3" id="KW-1185">Reference proteome</keyword>
<evidence type="ECO:0000313" key="3">
    <source>
        <dbReference type="Proteomes" id="UP000324222"/>
    </source>
</evidence>
<gene>
    <name evidence="2" type="ORF">E2C01_069374</name>
</gene>
<feature type="compositionally biased region" description="Pro residues" evidence="1">
    <location>
        <begin position="50"/>
        <end position="62"/>
    </location>
</feature>
<comment type="caution">
    <text evidence="2">The sequence shown here is derived from an EMBL/GenBank/DDBJ whole genome shotgun (WGS) entry which is preliminary data.</text>
</comment>
<feature type="region of interest" description="Disordered" evidence="1">
    <location>
        <begin position="48"/>
        <end position="88"/>
    </location>
</feature>
<feature type="compositionally biased region" description="Low complexity" evidence="1">
    <location>
        <begin position="63"/>
        <end position="77"/>
    </location>
</feature>
<dbReference type="Proteomes" id="UP000324222">
    <property type="component" value="Unassembled WGS sequence"/>
</dbReference>
<name>A0A5B7HPW6_PORTR</name>
<sequence length="88" mass="9503">MSPTKSCAVRLKCAIITNNEITVTARRNMSPNKSHLANITITITITHEPSPSPPLLKPPPLTTSPHHLTITTITHKPSPSPAYASDDK</sequence>